<dbReference type="InterPro" id="IPR013786">
    <property type="entry name" value="AcylCoA_DH/ox_N"/>
</dbReference>
<evidence type="ECO:0000256" key="3">
    <source>
        <dbReference type="ARBA" id="ARBA00022630"/>
    </source>
</evidence>
<dbReference type="GO" id="GO:0050660">
    <property type="term" value="F:flavin adenine dinucleotide binding"/>
    <property type="evidence" value="ECO:0007669"/>
    <property type="project" value="InterPro"/>
</dbReference>
<gene>
    <name evidence="8" type="ORF">ETD86_07520</name>
</gene>
<dbReference type="InterPro" id="IPR037069">
    <property type="entry name" value="AcylCoA_DH/ox_N_sf"/>
</dbReference>
<evidence type="ECO:0000256" key="1">
    <source>
        <dbReference type="ARBA" id="ARBA00001974"/>
    </source>
</evidence>
<keyword evidence="4" id="KW-0274">FAD</keyword>
<dbReference type="RefSeq" id="WP_138665368.1">
    <property type="nucleotide sequence ID" value="NZ_VCKY01000017.1"/>
</dbReference>
<evidence type="ECO:0000259" key="6">
    <source>
        <dbReference type="Pfam" id="PF00441"/>
    </source>
</evidence>
<dbReference type="AlphaFoldDB" id="A0A5S4FSD7"/>
<comment type="cofactor">
    <cofactor evidence="1">
        <name>FAD</name>
        <dbReference type="ChEBI" id="CHEBI:57692"/>
    </cofactor>
</comment>
<organism evidence="8 9">
    <name type="scientific">Nonomuraea turkmeniaca</name>
    <dbReference type="NCBI Taxonomy" id="103838"/>
    <lineage>
        <taxon>Bacteria</taxon>
        <taxon>Bacillati</taxon>
        <taxon>Actinomycetota</taxon>
        <taxon>Actinomycetes</taxon>
        <taxon>Streptosporangiales</taxon>
        <taxon>Streptosporangiaceae</taxon>
        <taxon>Nonomuraea</taxon>
    </lineage>
</organism>
<dbReference type="Proteomes" id="UP000309128">
    <property type="component" value="Unassembled WGS sequence"/>
</dbReference>
<dbReference type="PANTHER" id="PTHR43884:SF20">
    <property type="entry name" value="ACYL-COA DEHYDROGENASE FADE28"/>
    <property type="match status" value="1"/>
</dbReference>
<evidence type="ECO:0000256" key="4">
    <source>
        <dbReference type="ARBA" id="ARBA00022827"/>
    </source>
</evidence>
<dbReference type="InterPro" id="IPR009100">
    <property type="entry name" value="AcylCoA_DH/oxidase_NM_dom_sf"/>
</dbReference>
<evidence type="ECO:0000313" key="9">
    <source>
        <dbReference type="Proteomes" id="UP000309128"/>
    </source>
</evidence>
<dbReference type="Pfam" id="PF00441">
    <property type="entry name" value="Acyl-CoA_dh_1"/>
    <property type="match status" value="1"/>
</dbReference>
<evidence type="ECO:0000256" key="5">
    <source>
        <dbReference type="ARBA" id="ARBA00023002"/>
    </source>
</evidence>
<dbReference type="CDD" id="cd00567">
    <property type="entry name" value="ACAD"/>
    <property type="match status" value="1"/>
</dbReference>
<evidence type="ECO:0000259" key="7">
    <source>
        <dbReference type="Pfam" id="PF02771"/>
    </source>
</evidence>
<dbReference type="InterPro" id="IPR036250">
    <property type="entry name" value="AcylCo_DH-like_C"/>
</dbReference>
<sequence>MKLTLSQEQQQLRESVRSFLHAASPLPKVRQGYDPQVYARLNGELGLSGLIVPEEYGGAGAGLADLAVALEETGAALLPGPFLATTFAAIALTQMPDKEGRAGSGSGSLRNQDGAEGSATVYTELLTGIAEGRIAATLSGDEIGYDGASVRGTLAQVLSGMEADVLVAPARTADGVMMVSVELTAPGVTRTALETLDLTRGQAKVVLDGAPCRVLGPQPESGIGDRLCVALAAEQLGVMRAALDAIVAYAKIRVAFGRYIGSYQGVKHKLADMHGKLEQAESIVRYAAWAADESPAELPGAAALAQAYVGRACFEVARDHLLLHGGIGFTWEHDAHLFYKRAKADEVLIGPPRIHRARLADLLEL</sequence>
<dbReference type="Gene3D" id="2.40.110.10">
    <property type="entry name" value="Butyryl-CoA Dehydrogenase, subunit A, domain 2"/>
    <property type="match status" value="1"/>
</dbReference>
<proteinExistence type="inferred from homology"/>
<feature type="domain" description="Acyl-CoA dehydrogenase/oxidase N-terminal" evidence="7">
    <location>
        <begin position="6"/>
        <end position="79"/>
    </location>
</feature>
<keyword evidence="5" id="KW-0560">Oxidoreductase</keyword>
<dbReference type="InterPro" id="IPR009075">
    <property type="entry name" value="AcylCo_DH/oxidase_C"/>
</dbReference>
<dbReference type="OrthoDB" id="4607453at2"/>
<dbReference type="Gene3D" id="1.10.540.10">
    <property type="entry name" value="Acyl-CoA dehydrogenase/oxidase, N-terminal domain"/>
    <property type="match status" value="1"/>
</dbReference>
<dbReference type="EMBL" id="VCKY01000017">
    <property type="protein sequence ID" value="TMR23675.1"/>
    <property type="molecule type" value="Genomic_DNA"/>
</dbReference>
<dbReference type="SUPFAM" id="SSF56645">
    <property type="entry name" value="Acyl-CoA dehydrogenase NM domain-like"/>
    <property type="match status" value="1"/>
</dbReference>
<name>A0A5S4FSD7_9ACTN</name>
<feature type="domain" description="Acyl-CoA dehydrogenase/oxidase C-terminal" evidence="6">
    <location>
        <begin position="230"/>
        <end position="361"/>
    </location>
</feature>
<evidence type="ECO:0000313" key="8">
    <source>
        <dbReference type="EMBL" id="TMR23675.1"/>
    </source>
</evidence>
<dbReference type="SUPFAM" id="SSF47203">
    <property type="entry name" value="Acyl-CoA dehydrogenase C-terminal domain-like"/>
    <property type="match status" value="1"/>
</dbReference>
<accession>A0A5S4FSD7</accession>
<dbReference type="GO" id="GO:0003995">
    <property type="term" value="F:acyl-CoA dehydrogenase activity"/>
    <property type="evidence" value="ECO:0007669"/>
    <property type="project" value="TreeGrafter"/>
</dbReference>
<evidence type="ECO:0000256" key="2">
    <source>
        <dbReference type="ARBA" id="ARBA00009347"/>
    </source>
</evidence>
<dbReference type="Pfam" id="PF02771">
    <property type="entry name" value="Acyl-CoA_dh_N"/>
    <property type="match status" value="1"/>
</dbReference>
<comment type="similarity">
    <text evidence="2">Belongs to the acyl-CoA dehydrogenase family.</text>
</comment>
<dbReference type="PANTHER" id="PTHR43884">
    <property type="entry name" value="ACYL-COA DEHYDROGENASE"/>
    <property type="match status" value="1"/>
</dbReference>
<dbReference type="Gene3D" id="1.20.140.10">
    <property type="entry name" value="Butyryl-CoA Dehydrogenase, subunit A, domain 3"/>
    <property type="match status" value="1"/>
</dbReference>
<reference evidence="8 9" key="1">
    <citation type="submission" date="2019-05" db="EMBL/GenBank/DDBJ databases">
        <title>Draft genome sequence of Nonomuraea turkmeniaca DSM 43926.</title>
        <authorList>
            <person name="Saricaoglu S."/>
            <person name="Isik K."/>
        </authorList>
    </citation>
    <scope>NUCLEOTIDE SEQUENCE [LARGE SCALE GENOMIC DNA]</scope>
    <source>
        <strain evidence="8 9">DSM 43926</strain>
    </source>
</reference>
<keyword evidence="9" id="KW-1185">Reference proteome</keyword>
<comment type="caution">
    <text evidence="8">The sequence shown here is derived from an EMBL/GenBank/DDBJ whole genome shotgun (WGS) entry which is preliminary data.</text>
</comment>
<keyword evidence="3" id="KW-0285">Flavoprotein</keyword>
<protein>
    <submittedName>
        <fullName evidence="8">Acyl-CoA dehydrogenase</fullName>
    </submittedName>
</protein>
<dbReference type="InterPro" id="IPR046373">
    <property type="entry name" value="Acyl-CoA_Oxase/DH_mid-dom_sf"/>
</dbReference>